<dbReference type="EMBL" id="CM027681">
    <property type="protein sequence ID" value="KAG0542800.1"/>
    <property type="molecule type" value="Genomic_DNA"/>
</dbReference>
<feature type="compositionally biased region" description="Basic and acidic residues" evidence="8">
    <location>
        <begin position="406"/>
        <end position="417"/>
    </location>
</feature>
<dbReference type="InterPro" id="IPR000996">
    <property type="entry name" value="Clathrin_L-chain"/>
</dbReference>
<gene>
    <name evidence="9" type="ORF">BDA96_02G135000</name>
</gene>
<dbReference type="GO" id="GO:0005198">
    <property type="term" value="F:structural molecule activity"/>
    <property type="evidence" value="ECO:0007669"/>
    <property type="project" value="InterPro"/>
</dbReference>
<protein>
    <recommendedName>
        <fullName evidence="11">Clathrin light chain</fullName>
    </recommendedName>
</protein>
<dbReference type="GO" id="GO:0030132">
    <property type="term" value="C:clathrin coat of coated pit"/>
    <property type="evidence" value="ECO:0007669"/>
    <property type="project" value="InterPro"/>
</dbReference>
<reference evidence="9" key="1">
    <citation type="journal article" date="2019" name="BMC Genomics">
        <title>A new reference genome for Sorghum bicolor reveals high levels of sequence similarity between sweet and grain genotypes: implications for the genetics of sugar metabolism.</title>
        <authorList>
            <person name="Cooper E.A."/>
            <person name="Brenton Z.W."/>
            <person name="Flinn B.S."/>
            <person name="Jenkins J."/>
            <person name="Shu S."/>
            <person name="Flowers D."/>
            <person name="Luo F."/>
            <person name="Wang Y."/>
            <person name="Xia P."/>
            <person name="Barry K."/>
            <person name="Daum C."/>
            <person name="Lipzen A."/>
            <person name="Yoshinaga Y."/>
            <person name="Schmutz J."/>
            <person name="Saski C."/>
            <person name="Vermerris W."/>
            <person name="Kresovich S."/>
        </authorList>
    </citation>
    <scope>NUCLEOTIDE SEQUENCE</scope>
</reference>
<keyword evidence="6" id="KW-0168">Coated pit</keyword>
<dbReference type="PANTHER" id="PTHR10639:SF33">
    <property type="entry name" value="CLATHRIN LIGHT CHAIN 1"/>
    <property type="match status" value="1"/>
</dbReference>
<feature type="compositionally biased region" description="Basic and acidic residues" evidence="8">
    <location>
        <begin position="290"/>
        <end position="305"/>
    </location>
</feature>
<evidence type="ECO:0000256" key="3">
    <source>
        <dbReference type="ARBA" id="ARBA00004277"/>
    </source>
</evidence>
<evidence type="ECO:0000256" key="4">
    <source>
        <dbReference type="ARBA" id="ARBA00005263"/>
    </source>
</evidence>
<evidence type="ECO:0008006" key="11">
    <source>
        <dbReference type="Google" id="ProtNLM"/>
    </source>
</evidence>
<dbReference type="GO" id="GO:0006886">
    <property type="term" value="P:intracellular protein transport"/>
    <property type="evidence" value="ECO:0007669"/>
    <property type="project" value="InterPro"/>
</dbReference>
<evidence type="ECO:0000256" key="8">
    <source>
        <dbReference type="SAM" id="MobiDB-lite"/>
    </source>
</evidence>
<dbReference type="AlphaFoldDB" id="A0A921UTJ2"/>
<name>A0A921UTJ2_SORBI</name>
<evidence type="ECO:0000256" key="6">
    <source>
        <dbReference type="ARBA" id="ARBA00023176"/>
    </source>
</evidence>
<reference evidence="9" key="2">
    <citation type="submission" date="2020-10" db="EMBL/GenBank/DDBJ databases">
        <authorList>
            <person name="Cooper E.A."/>
            <person name="Brenton Z.W."/>
            <person name="Flinn B.S."/>
            <person name="Jenkins J."/>
            <person name="Shu S."/>
            <person name="Flowers D."/>
            <person name="Luo F."/>
            <person name="Wang Y."/>
            <person name="Xia P."/>
            <person name="Barry K."/>
            <person name="Daum C."/>
            <person name="Lipzen A."/>
            <person name="Yoshinaga Y."/>
            <person name="Schmutz J."/>
            <person name="Saski C."/>
            <person name="Vermerris W."/>
            <person name="Kresovich S."/>
        </authorList>
    </citation>
    <scope>NUCLEOTIDE SEQUENCE</scope>
</reference>
<dbReference type="PANTHER" id="PTHR10639">
    <property type="entry name" value="CLATHRIN LIGHT CHAIN"/>
    <property type="match status" value="1"/>
</dbReference>
<dbReference type="Proteomes" id="UP000807115">
    <property type="component" value="Chromosome 2"/>
</dbReference>
<comment type="similarity">
    <text evidence="4">Belongs to the clathrin light chain family.</text>
</comment>
<comment type="function">
    <text evidence="1">Clathrin is the major protein of the polyhedral coat of coated pits and vesicles.</text>
</comment>
<evidence type="ECO:0000256" key="1">
    <source>
        <dbReference type="ARBA" id="ARBA00003913"/>
    </source>
</evidence>
<evidence type="ECO:0000313" key="9">
    <source>
        <dbReference type="EMBL" id="KAG0542800.1"/>
    </source>
</evidence>
<feature type="compositionally biased region" description="Basic and acidic residues" evidence="8">
    <location>
        <begin position="347"/>
        <end position="389"/>
    </location>
</feature>
<dbReference type="GO" id="GO:0030130">
    <property type="term" value="C:clathrin coat of trans-Golgi network vesicle"/>
    <property type="evidence" value="ECO:0007669"/>
    <property type="project" value="InterPro"/>
</dbReference>
<comment type="subcellular location">
    <subcellularLocation>
        <location evidence="2">Cytoplasmic vesicle membrane</location>
        <topology evidence="2">Peripheral membrane protein</topology>
        <orientation evidence="2">Cytoplasmic side</orientation>
    </subcellularLocation>
    <subcellularLocation>
        <location evidence="3">Membrane</location>
        <location evidence="3">Coated pit</location>
        <topology evidence="3">Peripheral membrane protein</topology>
        <orientation evidence="3">Cytoplasmic side</orientation>
    </subcellularLocation>
</comment>
<evidence type="ECO:0000256" key="2">
    <source>
        <dbReference type="ARBA" id="ARBA00004180"/>
    </source>
</evidence>
<dbReference type="GO" id="GO:0016192">
    <property type="term" value="P:vesicle-mediated transport"/>
    <property type="evidence" value="ECO:0007669"/>
    <property type="project" value="InterPro"/>
</dbReference>
<feature type="region of interest" description="Disordered" evidence="8">
    <location>
        <begin position="290"/>
        <end position="417"/>
    </location>
</feature>
<keyword evidence="5" id="KW-0472">Membrane</keyword>
<evidence type="ECO:0000256" key="7">
    <source>
        <dbReference type="ARBA" id="ARBA00023329"/>
    </source>
</evidence>
<evidence type="ECO:0000313" key="10">
    <source>
        <dbReference type="Proteomes" id="UP000807115"/>
    </source>
</evidence>
<organism evidence="9 10">
    <name type="scientific">Sorghum bicolor</name>
    <name type="common">Sorghum</name>
    <name type="synonym">Sorghum vulgare</name>
    <dbReference type="NCBI Taxonomy" id="4558"/>
    <lineage>
        <taxon>Eukaryota</taxon>
        <taxon>Viridiplantae</taxon>
        <taxon>Streptophyta</taxon>
        <taxon>Embryophyta</taxon>
        <taxon>Tracheophyta</taxon>
        <taxon>Spermatophyta</taxon>
        <taxon>Magnoliopsida</taxon>
        <taxon>Liliopsida</taxon>
        <taxon>Poales</taxon>
        <taxon>Poaceae</taxon>
        <taxon>PACMAD clade</taxon>
        <taxon>Panicoideae</taxon>
        <taxon>Andropogonodae</taxon>
        <taxon>Andropogoneae</taxon>
        <taxon>Sorghinae</taxon>
        <taxon>Sorghum</taxon>
    </lineage>
</organism>
<comment type="caution">
    <text evidence="9">The sequence shown here is derived from an EMBL/GenBank/DDBJ whole genome shotgun (WGS) entry which is preliminary data.</text>
</comment>
<keyword evidence="7" id="KW-0968">Cytoplasmic vesicle</keyword>
<proteinExistence type="inferred from homology"/>
<sequence length="417" mass="44645">MFPATCGREIKTVKHLGASASQHLHLHSICVGSKTLQAKIPQRAIMSSFDSITAVVGDDDALPPAPFDDPAADGIAAEYGGGGEQQGLGLGMRRGHRFAASYSSFGTVVSEDDLGGAAGDGGGYGVFGMPPYSNGGPAYGYAGSDANGVEHVMGAQDVMDGAAHVVGGIGIGGGGLDEDLFSGAADDGAVLPPPEAMREEGILRREWRRQNASMLEEKERKERERRDEIIAEAEQFKKSFLDKRRLNCETNRTHNRDREKLSLANQERFHKEADRQYWKAIAELVPHEIPGLEKRGKRKEQERKPGIVVVQGPKPGKATDLSRMRHVLVKLKEKPPAHMVPPSPPQAKEEEKKDGGKDAKKDGNKDEKKDGKQAAGPAEKKTDGSDDKAAVSTTAAGSPPVAAETPAEKAPEQPIKK</sequence>
<evidence type="ECO:0000256" key="5">
    <source>
        <dbReference type="ARBA" id="ARBA00023136"/>
    </source>
</evidence>
<accession>A0A921UTJ2</accession>